<proteinExistence type="inferred from homology"/>
<feature type="non-terminal residue" evidence="5">
    <location>
        <position position="1"/>
    </location>
</feature>
<evidence type="ECO:0000256" key="1">
    <source>
        <dbReference type="ARBA" id="ARBA00007257"/>
    </source>
</evidence>
<evidence type="ECO:0000313" key="5">
    <source>
        <dbReference type="EMBL" id="PFT28251.1"/>
    </source>
</evidence>
<dbReference type="PANTHER" id="PTHR36108">
    <property type="entry name" value="COLOSSIN-B-RELATED"/>
    <property type="match status" value="1"/>
</dbReference>
<gene>
    <name evidence="5" type="ORF">COK72_32880</name>
</gene>
<comment type="caution">
    <text evidence="5">The sequence shown here is derived from an EMBL/GenBank/DDBJ whole genome shotgun (WGS) entry which is preliminary data.</text>
</comment>
<keyword evidence="3" id="KW-0732">Signal</keyword>
<dbReference type="EMBL" id="NVCO01000216">
    <property type="protein sequence ID" value="PFT28251.1"/>
    <property type="molecule type" value="Genomic_DNA"/>
</dbReference>
<evidence type="ECO:0000256" key="3">
    <source>
        <dbReference type="ARBA" id="ARBA00022729"/>
    </source>
</evidence>
<dbReference type="Proteomes" id="UP000226106">
    <property type="component" value="Unassembled WGS sequence"/>
</dbReference>
<dbReference type="PANTHER" id="PTHR36108:SF13">
    <property type="entry name" value="COLOSSIN-B-RELATED"/>
    <property type="match status" value="1"/>
</dbReference>
<keyword evidence="2" id="KW-0964">Secreted</keyword>
<feature type="domain" description="SpaA-like prealbumin fold" evidence="4">
    <location>
        <begin position="51"/>
        <end position="99"/>
    </location>
</feature>
<accession>A0A9X7AFY2</accession>
<organism evidence="5 6">
    <name type="scientific">Bacillus thuringiensis</name>
    <dbReference type="NCBI Taxonomy" id="1428"/>
    <lineage>
        <taxon>Bacteria</taxon>
        <taxon>Bacillati</taxon>
        <taxon>Bacillota</taxon>
        <taxon>Bacilli</taxon>
        <taxon>Bacillales</taxon>
        <taxon>Bacillaceae</taxon>
        <taxon>Bacillus</taxon>
        <taxon>Bacillus cereus group</taxon>
    </lineage>
</organism>
<evidence type="ECO:0000259" key="4">
    <source>
        <dbReference type="Pfam" id="PF17802"/>
    </source>
</evidence>
<sequence>SKDLPKGNYTLVEVEAPKGYELLKEKITVKIEKDAVVEIKIGNKKLPDPMGKIKLVKVDISDKNKKLARAKFHIEDSKGKIVGELVTNEEGEVVSKDLPK</sequence>
<name>A0A9X7AFY2_BACTU</name>
<dbReference type="RefSeq" id="WP_255287620.1">
    <property type="nucleotide sequence ID" value="NZ_NVCO01000216.1"/>
</dbReference>
<dbReference type="AlphaFoldDB" id="A0A9X7AFY2"/>
<comment type="similarity">
    <text evidence="1">Belongs to the serine-aspartate repeat-containing protein (SDr) family.</text>
</comment>
<dbReference type="InterPro" id="IPR041033">
    <property type="entry name" value="SpaA_PFL_dom_1"/>
</dbReference>
<dbReference type="InterPro" id="IPR013783">
    <property type="entry name" value="Ig-like_fold"/>
</dbReference>
<dbReference type="Pfam" id="PF17802">
    <property type="entry name" value="SpaA"/>
    <property type="match status" value="2"/>
</dbReference>
<feature type="non-terminal residue" evidence="5">
    <location>
        <position position="100"/>
    </location>
</feature>
<feature type="domain" description="SpaA-like prealbumin fold" evidence="4">
    <location>
        <begin position="2"/>
        <end position="45"/>
    </location>
</feature>
<evidence type="ECO:0000313" key="6">
    <source>
        <dbReference type="Proteomes" id="UP000226106"/>
    </source>
</evidence>
<protein>
    <recommendedName>
        <fullName evidence="4">SpaA-like prealbumin fold domain-containing protein</fullName>
    </recommendedName>
</protein>
<evidence type="ECO:0000256" key="2">
    <source>
        <dbReference type="ARBA" id="ARBA00022525"/>
    </source>
</evidence>
<reference evidence="5 6" key="1">
    <citation type="submission" date="2017-09" db="EMBL/GenBank/DDBJ databases">
        <title>Large-scale bioinformatics analysis of Bacillus genomes uncovers conserved roles of natural products in bacterial physiology.</title>
        <authorList>
            <consortium name="Agbiome Team Llc"/>
            <person name="Bleich R.M."/>
            <person name="Grubbs K.J."/>
            <person name="Santa Maria K.C."/>
            <person name="Allen S.E."/>
            <person name="Farag S."/>
            <person name="Shank E.A."/>
            <person name="Bowers A."/>
        </authorList>
    </citation>
    <scope>NUCLEOTIDE SEQUENCE [LARGE SCALE GENOMIC DNA]</scope>
    <source>
        <strain evidence="5 6">AFS065400</strain>
    </source>
</reference>
<dbReference type="Gene3D" id="2.60.40.10">
    <property type="entry name" value="Immunoglobulins"/>
    <property type="match status" value="2"/>
</dbReference>